<dbReference type="eggNOG" id="COG1874">
    <property type="taxonomic scope" value="Bacteria"/>
</dbReference>
<dbReference type="AlphaFoldDB" id="A0A0T6LSZ2"/>
<comment type="caution">
    <text evidence="2">The sequence shown here is derived from an EMBL/GenBank/DDBJ whole genome shotgun (WGS) entry which is preliminary data.</text>
</comment>
<reference evidence="2 3" key="1">
    <citation type="submission" date="2015-10" db="EMBL/GenBank/DDBJ databases">
        <title>Draft genome sequence of pyrrolomycin-producing Streptomyces vitaminophilus.</title>
        <authorList>
            <person name="Graham D.E."/>
            <person name="Mahan K.M."/>
            <person name="Klingeman D.M."/>
            <person name="Hettich R.L."/>
            <person name="Parry R.J."/>
        </authorList>
    </citation>
    <scope>NUCLEOTIDE SEQUENCE [LARGE SCALE GENOMIC DNA]</scope>
    <source>
        <strain evidence="2 3">ATCC 31673</strain>
    </source>
</reference>
<dbReference type="Proteomes" id="UP000050867">
    <property type="component" value="Unassembled WGS sequence"/>
</dbReference>
<proteinExistence type="predicted"/>
<evidence type="ECO:0000256" key="1">
    <source>
        <dbReference type="SAM" id="MobiDB-lite"/>
    </source>
</evidence>
<organism evidence="2 3">
    <name type="scientific">Wenjunlia vitaminophila</name>
    <name type="common">Streptomyces vitaminophilus</name>
    <dbReference type="NCBI Taxonomy" id="76728"/>
    <lineage>
        <taxon>Bacteria</taxon>
        <taxon>Bacillati</taxon>
        <taxon>Actinomycetota</taxon>
        <taxon>Actinomycetes</taxon>
        <taxon>Kitasatosporales</taxon>
        <taxon>Streptomycetaceae</taxon>
        <taxon>Wenjunlia</taxon>
    </lineage>
</organism>
<dbReference type="STRING" id="76728.AQ490_22745"/>
<protein>
    <recommendedName>
        <fullName evidence="4">Glycoside hydrolase family 42 N-terminal domain-containing protein</fullName>
    </recommendedName>
</protein>
<dbReference type="EMBL" id="LLZU01000017">
    <property type="protein sequence ID" value="KRV48946.1"/>
    <property type="molecule type" value="Genomic_DNA"/>
</dbReference>
<feature type="region of interest" description="Disordered" evidence="1">
    <location>
        <begin position="1"/>
        <end position="33"/>
    </location>
</feature>
<keyword evidence="3" id="KW-1185">Reference proteome</keyword>
<sequence>MHHDDRSHTPSASGPTRPGDPDTAAPGGPVGHGGLSRRGLMALAGLGTAAAALPVFAAAPASAASAGSTARQSATTASAADGTVPRMLSGDRYPIGMWWPPHPFETNDERYQQMAEAGFTFAIGGNYLNDDVVSRWALGTAERAGLDFIPVDADMTCLTHRFSAGGPADEAFMLSDAEVRSSVQSILGRYPGKAFGGINLYDEPWYGRFGTLAQYVAAVRELAPTALPYINMLPSNDVNYYRNYVQTVRPPMLSFDRYPLVLGADYDAGWFDNLAIVRTVAQEAGIPYWTFIQSIKYANHRMPTPAELRWQIGIALAYGYKGIQYFTYWTPDPARGEAFEPALITVGGERTALWYAAKKVNRALGVVGTEILPLTSESVGVTGNVTPPKGLPSFAPGDWVAGVSGDPVVVGQFTEAPDSASRTLVVTNWSFTSTAKVQLRVAGGISQVTVDAKPGELPAHPAGGTVPLTLEPGAFARITLVRG</sequence>
<dbReference type="Gene3D" id="3.20.20.80">
    <property type="entry name" value="Glycosidases"/>
    <property type="match status" value="1"/>
</dbReference>
<dbReference type="RefSeq" id="WP_018385829.1">
    <property type="nucleotide sequence ID" value="NZ_LLZU01000017.1"/>
</dbReference>
<evidence type="ECO:0000313" key="3">
    <source>
        <dbReference type="Proteomes" id="UP000050867"/>
    </source>
</evidence>
<dbReference type="InterPro" id="IPR006311">
    <property type="entry name" value="TAT_signal"/>
</dbReference>
<accession>A0A0T6LSZ2</accession>
<dbReference type="OrthoDB" id="2569184at2"/>
<evidence type="ECO:0000313" key="2">
    <source>
        <dbReference type="EMBL" id="KRV48946.1"/>
    </source>
</evidence>
<evidence type="ECO:0008006" key="4">
    <source>
        <dbReference type="Google" id="ProtNLM"/>
    </source>
</evidence>
<gene>
    <name evidence="2" type="ORF">AQ490_22745</name>
</gene>
<name>A0A0T6LSZ2_WENVI</name>
<dbReference type="PROSITE" id="PS51318">
    <property type="entry name" value="TAT"/>
    <property type="match status" value="1"/>
</dbReference>